<reference evidence="4" key="1">
    <citation type="journal article" date="2019" name="Int. J. Syst. Evol. Microbiol.">
        <title>The Global Catalogue of Microorganisms (GCM) 10K type strain sequencing project: providing services to taxonomists for standard genome sequencing and annotation.</title>
        <authorList>
            <consortium name="The Broad Institute Genomics Platform"/>
            <consortium name="The Broad Institute Genome Sequencing Center for Infectious Disease"/>
            <person name="Wu L."/>
            <person name="Ma J."/>
        </authorList>
    </citation>
    <scope>NUCLEOTIDE SEQUENCE [LARGE SCALE GENOMIC DNA]</scope>
    <source>
        <strain evidence="4">KLKA75</strain>
    </source>
</reference>
<evidence type="ECO:0000259" key="2">
    <source>
        <dbReference type="Pfam" id="PF04149"/>
    </source>
</evidence>
<evidence type="ECO:0000256" key="1">
    <source>
        <dbReference type="SAM" id="MobiDB-lite"/>
    </source>
</evidence>
<proteinExistence type="predicted"/>
<feature type="domain" description="DUF397" evidence="2">
    <location>
        <begin position="78"/>
        <end position="127"/>
    </location>
</feature>
<feature type="region of interest" description="Disordered" evidence="1">
    <location>
        <begin position="1"/>
        <end position="26"/>
    </location>
</feature>
<name>A0ABV9TQF3_9ACTN</name>
<evidence type="ECO:0000313" key="3">
    <source>
        <dbReference type="EMBL" id="MFC4905824.1"/>
    </source>
</evidence>
<organism evidence="3 4">
    <name type="scientific">Actinomadura gamaensis</name>
    <dbReference type="NCBI Taxonomy" id="1763541"/>
    <lineage>
        <taxon>Bacteria</taxon>
        <taxon>Bacillati</taxon>
        <taxon>Actinomycetota</taxon>
        <taxon>Actinomycetes</taxon>
        <taxon>Streptosporangiales</taxon>
        <taxon>Thermomonosporaceae</taxon>
        <taxon>Actinomadura</taxon>
    </lineage>
</organism>
<evidence type="ECO:0000313" key="4">
    <source>
        <dbReference type="Proteomes" id="UP001595872"/>
    </source>
</evidence>
<dbReference type="Pfam" id="PF04149">
    <property type="entry name" value="DUF397"/>
    <property type="match status" value="2"/>
</dbReference>
<dbReference type="Proteomes" id="UP001595872">
    <property type="component" value="Unassembled WGS sequence"/>
</dbReference>
<comment type="caution">
    <text evidence="3">The sequence shown here is derived from an EMBL/GenBank/DDBJ whole genome shotgun (WGS) entry which is preliminary data.</text>
</comment>
<dbReference type="InterPro" id="IPR007278">
    <property type="entry name" value="DUF397"/>
</dbReference>
<accession>A0ABV9TQF3</accession>
<feature type="domain" description="DUF397" evidence="2">
    <location>
        <begin position="15"/>
        <end position="66"/>
    </location>
</feature>
<dbReference type="RefSeq" id="WP_378252541.1">
    <property type="nucleotide sequence ID" value="NZ_JBHSIT010000001.1"/>
</dbReference>
<dbReference type="EMBL" id="JBHSIT010000001">
    <property type="protein sequence ID" value="MFC4905824.1"/>
    <property type="molecule type" value="Genomic_DNA"/>
</dbReference>
<gene>
    <name evidence="3" type="ORF">ACFPCY_00695</name>
</gene>
<sequence length="131" mass="13969">MPFPRASTAAELATATWRKSSRSGQQGSCVELAGLTTVVAIRDSKNPDGPKLLLARDHARDLARRLRSGLATPKTSPWRKSGRSGQDGACVELASFPGAVGVRDSTDPGGPKLFLSREDARQLARRIRSGT</sequence>
<protein>
    <submittedName>
        <fullName evidence="3">DUF397 domain-containing protein</fullName>
    </submittedName>
</protein>
<feature type="region of interest" description="Disordered" evidence="1">
    <location>
        <begin position="68"/>
        <end position="89"/>
    </location>
</feature>
<keyword evidence="4" id="KW-1185">Reference proteome</keyword>